<feature type="domain" description="Sporulation stage II protein D amidase enhancer LytB N-terminal" evidence="1">
    <location>
        <begin position="61"/>
        <end position="167"/>
    </location>
</feature>
<protein>
    <submittedName>
        <fullName evidence="2">Stage II sporulation protein D</fullName>
    </submittedName>
</protein>
<sequence length="338" mass="36265">MSQPSAVRKVLQLAVRFALVFAAMVMLPVGVAKAIQRSPMPDVSAWVAARDARIQLRVFDEETGAVNTMPLNAYILGVLLANCSPSAPLSSLEAASVAVRTYAIRAMLHPSPEAQKEHADVTDNPSLDLSMETEHELQLSIGAAAALSFISRAQTAIEATDHQILTYRGQPILAFLCTISTGRTRSGEEALGYPIPYLQSLPCPADLSSPDRVSTVTYTLGAFNQALSAHLTNFSSLRVTRTHDGFVQSVKAGETSWSGPAFAARLGLASDDFTFTVRGDELVFTCYGRGPDLGMSLHQADALAAGGMSYKAILSHFYPGARLEDLQSQLQRMVTFGN</sequence>
<keyword evidence="3" id="KW-1185">Reference proteome</keyword>
<dbReference type="STRING" id="252246.SAMN05421799_10398"/>
<organism evidence="2 3">
    <name type="scientific">Alicyclobacillus vulcanalis</name>
    <dbReference type="NCBI Taxonomy" id="252246"/>
    <lineage>
        <taxon>Bacteria</taxon>
        <taxon>Bacillati</taxon>
        <taxon>Bacillota</taxon>
        <taxon>Bacilli</taxon>
        <taxon>Bacillales</taxon>
        <taxon>Alicyclobacillaceae</taxon>
        <taxon>Alicyclobacillus</taxon>
    </lineage>
</organism>
<dbReference type="AlphaFoldDB" id="A0A1N7LEY1"/>
<reference evidence="3" key="1">
    <citation type="submission" date="2017-01" db="EMBL/GenBank/DDBJ databases">
        <authorList>
            <person name="Varghese N."/>
            <person name="Submissions S."/>
        </authorList>
    </citation>
    <scope>NUCLEOTIDE SEQUENCE [LARGE SCALE GENOMIC DNA]</scope>
    <source>
        <strain evidence="3">DSM 16176</strain>
    </source>
</reference>
<dbReference type="NCBIfam" id="TIGR02669">
    <property type="entry name" value="SpoIID_LytB"/>
    <property type="match status" value="1"/>
</dbReference>
<dbReference type="Proteomes" id="UP000186156">
    <property type="component" value="Unassembled WGS sequence"/>
</dbReference>
<dbReference type="GO" id="GO:0030435">
    <property type="term" value="P:sporulation resulting in formation of a cellular spore"/>
    <property type="evidence" value="ECO:0007669"/>
    <property type="project" value="InterPro"/>
</dbReference>
<dbReference type="OrthoDB" id="9794671at2"/>
<dbReference type="EMBL" id="FTOO01000003">
    <property type="protein sequence ID" value="SIS72382.1"/>
    <property type="molecule type" value="Genomic_DNA"/>
</dbReference>
<dbReference type="InterPro" id="IPR013693">
    <property type="entry name" value="SpoIID/LytB_N"/>
</dbReference>
<dbReference type="Pfam" id="PF08486">
    <property type="entry name" value="SpoIID"/>
    <property type="match status" value="1"/>
</dbReference>
<dbReference type="RefSeq" id="WP_076345595.1">
    <property type="nucleotide sequence ID" value="NZ_FTOO01000003.1"/>
</dbReference>
<evidence type="ECO:0000313" key="3">
    <source>
        <dbReference type="Proteomes" id="UP000186156"/>
    </source>
</evidence>
<gene>
    <name evidence="2" type="ORF">SAMN05421799_10398</name>
</gene>
<accession>A0A1N7LEY1</accession>
<evidence type="ECO:0000259" key="1">
    <source>
        <dbReference type="Pfam" id="PF08486"/>
    </source>
</evidence>
<evidence type="ECO:0000313" key="2">
    <source>
        <dbReference type="EMBL" id="SIS72382.1"/>
    </source>
</evidence>
<name>A0A1N7LEY1_9BACL</name>
<dbReference type="InterPro" id="IPR013486">
    <property type="entry name" value="SpoIID/LytB"/>
</dbReference>
<proteinExistence type="predicted"/>